<comment type="catalytic activity">
    <reaction evidence="1">
        <text>Hydrolysis of terminal, non-reducing alpha-D-mannose residues in alpha-D-mannosides.</text>
        <dbReference type="EC" id="3.2.1.24"/>
    </reaction>
</comment>
<dbReference type="InterPro" id="IPR011330">
    <property type="entry name" value="Glyco_hydro/deAcase_b/a-brl"/>
</dbReference>
<dbReference type="Pfam" id="PF17677">
    <property type="entry name" value="Glyco_hydro38C2"/>
    <property type="match status" value="1"/>
</dbReference>
<dbReference type="InterPro" id="IPR037094">
    <property type="entry name" value="Glyco_hydro_38_cen_sf"/>
</dbReference>
<dbReference type="Proteomes" id="UP001162162">
    <property type="component" value="Unassembled WGS sequence"/>
</dbReference>
<dbReference type="InterPro" id="IPR011682">
    <property type="entry name" value="Glyco_hydro_38_C"/>
</dbReference>
<dbReference type="PANTHER" id="PTHR11607:SF3">
    <property type="entry name" value="LYSOSOMAL ALPHA-MANNOSIDASE"/>
    <property type="match status" value="1"/>
</dbReference>
<organism evidence="12 13">
    <name type="scientific">Aromia moschata</name>
    <dbReference type="NCBI Taxonomy" id="1265417"/>
    <lineage>
        <taxon>Eukaryota</taxon>
        <taxon>Metazoa</taxon>
        <taxon>Ecdysozoa</taxon>
        <taxon>Arthropoda</taxon>
        <taxon>Hexapoda</taxon>
        <taxon>Insecta</taxon>
        <taxon>Pterygota</taxon>
        <taxon>Neoptera</taxon>
        <taxon>Endopterygota</taxon>
        <taxon>Coleoptera</taxon>
        <taxon>Polyphaga</taxon>
        <taxon>Cucujiformia</taxon>
        <taxon>Chrysomeloidea</taxon>
        <taxon>Cerambycidae</taxon>
        <taxon>Cerambycinae</taxon>
        <taxon>Callichromatini</taxon>
        <taxon>Aromia</taxon>
    </lineage>
</organism>
<comment type="caution">
    <text evidence="12">The sequence shown here is derived from an EMBL/GenBank/DDBJ whole genome shotgun (WGS) entry which is preliminary data.</text>
</comment>
<dbReference type="PANTHER" id="PTHR11607">
    <property type="entry name" value="ALPHA-MANNOSIDASE"/>
    <property type="match status" value="1"/>
</dbReference>
<dbReference type="FunFam" id="1.20.1270.50:FF:000003">
    <property type="entry name" value="Alpha-mannosidase"/>
    <property type="match status" value="1"/>
</dbReference>
<reference evidence="12" key="1">
    <citation type="journal article" date="2023" name="Insect Mol. Biol.">
        <title>Genome sequencing provides insights into the evolution of gene families encoding plant cell wall-degrading enzymes in longhorned beetles.</title>
        <authorList>
            <person name="Shin N.R."/>
            <person name="Okamura Y."/>
            <person name="Kirsch R."/>
            <person name="Pauchet Y."/>
        </authorList>
    </citation>
    <scope>NUCLEOTIDE SEQUENCE</scope>
    <source>
        <strain evidence="12">AMC_N1</strain>
    </source>
</reference>
<dbReference type="GO" id="GO:0046872">
    <property type="term" value="F:metal ion binding"/>
    <property type="evidence" value="ECO:0007669"/>
    <property type="project" value="UniProtKB-KW"/>
</dbReference>
<sequence>MLKMKITNVAIVLLIASVSGKPLEFREDEPVCGYDACPPVYHNKINVHIVAHSHDDVGWVSTVDQYYYKEVQYITSSMVAALQENPDRRFIQVETAYLYMWWKLQSDSVKSQIKQLINEGRLEIINGAWSMNDEAASHYQSIIDQYTLGLKFLEDNIGKCARPRVGWQIDPFGHSREQASLLSQFGMDAVFLGRVDVRDKRRRRFDGSMDMLWTGSDNLGSNTNIFTSILPDLYTTPEGFCFDIKCNDKPIVVDSNSPEYNWPSKVNDFAQIMNNLLPYYPTSHLLVTMGGDFQWQAAHNNFINVERLIEGFKMFNQTIDDKEVNIMYSTPSCYTKAIRDYIESKNVTLEVKTDDFFPYADHEFSVWTGYFTSRPSSKRLERFANNLLQVSHQITALGRKNYDINLPLSQAMGTMQHHDAITGTEKAEVEKDYHRLVVKGMNVAISSISSTLSEILGMENNLNLESCLLSNVSICNESDKDEFTVLIYNPLARKTSHYIQIPVNDGTWKLTGPSGEILAVQLTDPVRDFDYIRNGTSLKILPKVLIFRAEDLPPLGYKVYKFQRVNSESMLRKEEEVNNDQIGFSDIYIQFEDGLLKSLTLNGVTLDVSQDMCFYNSSPDSGAYIFQPLGEAETFGKPTSTVLSIGDIVTEVKQIWNDWVTQIIRVYKEEDFFEFDWVIGPINISETYGKEVITRYTTNLESNDEFYTDSNGREIIYRRRNFQPTYDYTDEEPQAANYYPVNTRIVIKDAETEFAVLTDRSEGGSSLKSGQVELMLSRALLLDDFKGVGENLNEYEYDQPLVVRGSHFVTFGNSLEGNDGKTVAAIERDIAQRKLLQPWVFFTSEDIPVKEASYLQKELPQNVHLLTLQSWNTSENTFLLRLEHILEKDDDPVLSEEVTIDVSDLFKTLHIVSMREYFLAANTPLEENTRLKWSHIDENESESSPLSMKNRLSREETDLRITLAPMQIRTFIAVVQD</sequence>
<dbReference type="InterPro" id="IPR011013">
    <property type="entry name" value="Gal_mutarotase_sf_dom"/>
</dbReference>
<dbReference type="FunFam" id="1.20.1270.50:FF:000002">
    <property type="entry name" value="Alpha-mannosidase"/>
    <property type="match status" value="1"/>
</dbReference>
<name>A0AAV8YM23_9CUCU</name>
<dbReference type="SMART" id="SM00872">
    <property type="entry name" value="Alpha-mann_mid"/>
    <property type="match status" value="1"/>
</dbReference>
<gene>
    <name evidence="12" type="ORF">NQ318_012296</name>
</gene>
<dbReference type="InterPro" id="IPR000602">
    <property type="entry name" value="Glyco_hydro_38_N"/>
</dbReference>
<dbReference type="InterPro" id="IPR041147">
    <property type="entry name" value="GH38_C"/>
</dbReference>
<dbReference type="GO" id="GO:0004559">
    <property type="term" value="F:alpha-mannosidase activity"/>
    <property type="evidence" value="ECO:0007669"/>
    <property type="project" value="UniProtKB-EC"/>
</dbReference>
<dbReference type="Gene3D" id="1.20.1270.50">
    <property type="entry name" value="Glycoside hydrolase family 38, central domain"/>
    <property type="match status" value="2"/>
</dbReference>
<dbReference type="Gene3D" id="3.20.110.10">
    <property type="entry name" value="Glycoside hydrolase 38, N terminal domain"/>
    <property type="match status" value="1"/>
</dbReference>
<dbReference type="FunFam" id="2.70.98.30:FF:000003">
    <property type="entry name" value="Alpha-mannosidase"/>
    <property type="match status" value="1"/>
</dbReference>
<evidence type="ECO:0000256" key="3">
    <source>
        <dbReference type="ARBA" id="ARBA00012752"/>
    </source>
</evidence>
<evidence type="ECO:0000256" key="7">
    <source>
        <dbReference type="ARBA" id="ARBA00023157"/>
    </source>
</evidence>
<proteinExistence type="inferred from homology"/>
<evidence type="ECO:0000256" key="1">
    <source>
        <dbReference type="ARBA" id="ARBA00000365"/>
    </source>
</evidence>
<dbReference type="Pfam" id="PF09261">
    <property type="entry name" value="Alpha-mann_mid"/>
    <property type="match status" value="1"/>
</dbReference>
<keyword evidence="8" id="KW-0325">Glycoprotein</keyword>
<dbReference type="InterPro" id="IPR050843">
    <property type="entry name" value="Glycosyl_Hydrlase_38"/>
</dbReference>
<dbReference type="EC" id="3.2.1.-" evidence="10"/>
<dbReference type="Gene3D" id="2.70.98.30">
    <property type="entry name" value="Golgi alpha-mannosidase II, domain 4"/>
    <property type="match status" value="1"/>
</dbReference>
<dbReference type="SUPFAM" id="SSF88713">
    <property type="entry name" value="Glycoside hydrolase/deacetylase"/>
    <property type="match status" value="1"/>
</dbReference>
<dbReference type="GO" id="GO:0030246">
    <property type="term" value="F:carbohydrate binding"/>
    <property type="evidence" value="ECO:0007669"/>
    <property type="project" value="InterPro"/>
</dbReference>
<keyword evidence="10" id="KW-0732">Signal</keyword>
<keyword evidence="13" id="KW-1185">Reference proteome</keyword>
<accession>A0AAV8YM23</accession>
<evidence type="ECO:0000256" key="6">
    <source>
        <dbReference type="ARBA" id="ARBA00022833"/>
    </source>
</evidence>
<keyword evidence="5 10" id="KW-0378">Hydrolase</keyword>
<dbReference type="InterPro" id="IPR015341">
    <property type="entry name" value="Glyco_hydro_38_cen"/>
</dbReference>
<evidence type="ECO:0000259" key="11">
    <source>
        <dbReference type="SMART" id="SM00872"/>
    </source>
</evidence>
<dbReference type="Gene3D" id="2.60.40.1360">
    <property type="match status" value="1"/>
</dbReference>
<feature type="signal peptide" evidence="10">
    <location>
        <begin position="1"/>
        <end position="20"/>
    </location>
</feature>
<dbReference type="InterPro" id="IPR028995">
    <property type="entry name" value="Glyco_hydro_57/38_cen_sf"/>
</dbReference>
<evidence type="ECO:0000256" key="2">
    <source>
        <dbReference type="ARBA" id="ARBA00009792"/>
    </source>
</evidence>
<feature type="domain" description="Glycoside hydrolase family 38 central" evidence="11">
    <location>
        <begin position="365"/>
        <end position="437"/>
    </location>
</feature>
<keyword evidence="6 10" id="KW-0862">Zinc</keyword>
<keyword evidence="7" id="KW-1015">Disulfide bond</keyword>
<keyword evidence="4 10" id="KW-0479">Metal-binding</keyword>
<evidence type="ECO:0000313" key="13">
    <source>
        <dbReference type="Proteomes" id="UP001162162"/>
    </source>
</evidence>
<dbReference type="InterPro" id="IPR027291">
    <property type="entry name" value="Glyco_hydro_38_N_sf"/>
</dbReference>
<evidence type="ECO:0000256" key="4">
    <source>
        <dbReference type="ARBA" id="ARBA00022723"/>
    </source>
</evidence>
<dbReference type="EMBL" id="JAPWTK010000081">
    <property type="protein sequence ID" value="KAJ8951626.1"/>
    <property type="molecule type" value="Genomic_DNA"/>
</dbReference>
<evidence type="ECO:0000313" key="12">
    <source>
        <dbReference type="EMBL" id="KAJ8951626.1"/>
    </source>
</evidence>
<feature type="chain" id="PRO_5043098260" description="Alpha-mannosidase" evidence="10">
    <location>
        <begin position="21"/>
        <end position="977"/>
    </location>
</feature>
<keyword evidence="9 10" id="KW-0326">Glycosidase</keyword>
<dbReference type="AlphaFoldDB" id="A0AAV8YM23"/>
<dbReference type="FunFam" id="3.20.110.10:FF:000001">
    <property type="entry name" value="Alpha-mannosidase"/>
    <property type="match status" value="1"/>
</dbReference>
<dbReference type="Pfam" id="PF07748">
    <property type="entry name" value="Glyco_hydro_38C"/>
    <property type="match status" value="1"/>
</dbReference>
<dbReference type="Gene3D" id="2.60.40.1180">
    <property type="entry name" value="Golgi alpha-mannosidase II"/>
    <property type="match status" value="1"/>
</dbReference>
<evidence type="ECO:0000256" key="5">
    <source>
        <dbReference type="ARBA" id="ARBA00022801"/>
    </source>
</evidence>
<comment type="similarity">
    <text evidence="2 10">Belongs to the glycosyl hydrolase 38 family.</text>
</comment>
<dbReference type="CDD" id="cd10810">
    <property type="entry name" value="GH38N_AMII_LAM_like"/>
    <property type="match status" value="1"/>
</dbReference>
<evidence type="ECO:0000256" key="9">
    <source>
        <dbReference type="ARBA" id="ARBA00023295"/>
    </source>
</evidence>
<dbReference type="GO" id="GO:0006013">
    <property type="term" value="P:mannose metabolic process"/>
    <property type="evidence" value="ECO:0007669"/>
    <property type="project" value="InterPro"/>
</dbReference>
<dbReference type="InterPro" id="IPR013780">
    <property type="entry name" value="Glyco_hydro_b"/>
</dbReference>
<evidence type="ECO:0000256" key="10">
    <source>
        <dbReference type="RuleBase" id="RU361199"/>
    </source>
</evidence>
<dbReference type="SUPFAM" id="SSF74650">
    <property type="entry name" value="Galactose mutarotase-like"/>
    <property type="match status" value="1"/>
</dbReference>
<dbReference type="SUPFAM" id="SSF88688">
    <property type="entry name" value="Families 57/38 glycoside transferase middle domain"/>
    <property type="match status" value="1"/>
</dbReference>
<dbReference type="Pfam" id="PF01074">
    <property type="entry name" value="Glyco_hydro_38N"/>
    <property type="match status" value="1"/>
</dbReference>
<dbReference type="GO" id="GO:0005764">
    <property type="term" value="C:lysosome"/>
    <property type="evidence" value="ECO:0007669"/>
    <property type="project" value="TreeGrafter"/>
</dbReference>
<protein>
    <recommendedName>
        <fullName evidence="3 10">Alpha-mannosidase</fullName>
        <ecNumber evidence="10">3.2.1.-</ecNumber>
    </recommendedName>
</protein>
<comment type="cofactor">
    <cofactor evidence="10">
        <name>Zn(2+)</name>
        <dbReference type="ChEBI" id="CHEBI:29105"/>
    </cofactor>
    <text evidence="10">Binds 1 zinc ion per subunit.</text>
</comment>
<evidence type="ECO:0000256" key="8">
    <source>
        <dbReference type="ARBA" id="ARBA00023180"/>
    </source>
</evidence>